<organism evidence="5 6">
    <name type="scientific">Flavobacterium cerinum</name>
    <dbReference type="NCBI Taxonomy" id="2502784"/>
    <lineage>
        <taxon>Bacteria</taxon>
        <taxon>Pseudomonadati</taxon>
        <taxon>Bacteroidota</taxon>
        <taxon>Flavobacteriia</taxon>
        <taxon>Flavobacteriales</taxon>
        <taxon>Flavobacteriaceae</taxon>
        <taxon>Flavobacterium</taxon>
    </lineage>
</organism>
<dbReference type="Pfam" id="PF01037">
    <property type="entry name" value="AsnC_trans_reg"/>
    <property type="match status" value="1"/>
</dbReference>
<evidence type="ECO:0000313" key="6">
    <source>
        <dbReference type="Proteomes" id="UP001059844"/>
    </source>
</evidence>
<reference evidence="5" key="1">
    <citation type="submission" date="2022-07" db="EMBL/GenBank/DDBJ databases">
        <title>Isolation, identification, and degradation of a PFOSA degrading strain from sewage treatment plant.</title>
        <authorList>
            <person name="Zhang L."/>
            <person name="Huo Y."/>
        </authorList>
    </citation>
    <scope>NUCLEOTIDE SEQUENCE</scope>
    <source>
        <strain evidence="5">C1</strain>
    </source>
</reference>
<gene>
    <name evidence="5" type="ORF">NOX80_13725</name>
</gene>
<name>A0ABY5IPC4_9FLAO</name>
<dbReference type="PRINTS" id="PR00033">
    <property type="entry name" value="HTHASNC"/>
</dbReference>
<evidence type="ECO:0000313" key="5">
    <source>
        <dbReference type="EMBL" id="UUC44685.1"/>
    </source>
</evidence>
<dbReference type="SUPFAM" id="SSF46785">
    <property type="entry name" value="Winged helix' DNA-binding domain"/>
    <property type="match status" value="1"/>
</dbReference>
<keyword evidence="2" id="KW-0238">DNA-binding</keyword>
<dbReference type="InterPro" id="IPR019888">
    <property type="entry name" value="Tscrpt_reg_AsnC-like"/>
</dbReference>
<dbReference type="InterPro" id="IPR036390">
    <property type="entry name" value="WH_DNA-bd_sf"/>
</dbReference>
<evidence type="ECO:0000259" key="4">
    <source>
        <dbReference type="PROSITE" id="PS50956"/>
    </source>
</evidence>
<dbReference type="RefSeq" id="WP_256550364.1">
    <property type="nucleotide sequence ID" value="NZ_CP101751.1"/>
</dbReference>
<dbReference type="EMBL" id="CP101751">
    <property type="protein sequence ID" value="UUC44685.1"/>
    <property type="molecule type" value="Genomic_DNA"/>
</dbReference>
<feature type="domain" description="HTH asnC-type" evidence="4">
    <location>
        <begin position="4"/>
        <end position="65"/>
    </location>
</feature>
<dbReference type="InterPro" id="IPR019887">
    <property type="entry name" value="Tscrpt_reg_AsnC/Lrp_C"/>
</dbReference>
<dbReference type="PROSITE" id="PS50956">
    <property type="entry name" value="HTH_ASNC_2"/>
    <property type="match status" value="1"/>
</dbReference>
<accession>A0ABY5IPC4</accession>
<protein>
    <submittedName>
        <fullName evidence="5">Lrp/AsnC family transcriptional regulator</fullName>
    </submittedName>
</protein>
<dbReference type="SUPFAM" id="SSF54909">
    <property type="entry name" value="Dimeric alpha+beta barrel"/>
    <property type="match status" value="1"/>
</dbReference>
<dbReference type="InterPro" id="IPR000485">
    <property type="entry name" value="AsnC-type_HTH_dom"/>
</dbReference>
<dbReference type="InterPro" id="IPR011008">
    <property type="entry name" value="Dimeric_a/b-barrel"/>
</dbReference>
<keyword evidence="3" id="KW-0804">Transcription</keyword>
<evidence type="ECO:0000256" key="3">
    <source>
        <dbReference type="ARBA" id="ARBA00023163"/>
    </source>
</evidence>
<dbReference type="InterPro" id="IPR036388">
    <property type="entry name" value="WH-like_DNA-bd_sf"/>
</dbReference>
<evidence type="ECO:0000256" key="2">
    <source>
        <dbReference type="ARBA" id="ARBA00023125"/>
    </source>
</evidence>
<dbReference type="Gene3D" id="3.30.70.920">
    <property type="match status" value="1"/>
</dbReference>
<dbReference type="PANTHER" id="PTHR30154">
    <property type="entry name" value="LEUCINE-RESPONSIVE REGULATORY PROTEIN"/>
    <property type="match status" value="1"/>
</dbReference>
<keyword evidence="1" id="KW-0805">Transcription regulation</keyword>
<dbReference type="Gene3D" id="1.10.10.10">
    <property type="entry name" value="Winged helix-like DNA-binding domain superfamily/Winged helix DNA-binding domain"/>
    <property type="match status" value="1"/>
</dbReference>
<keyword evidence="6" id="KW-1185">Reference proteome</keyword>
<dbReference type="SMART" id="SM00344">
    <property type="entry name" value="HTH_ASNC"/>
    <property type="match status" value="1"/>
</dbReference>
<proteinExistence type="predicted"/>
<dbReference type="Proteomes" id="UP001059844">
    <property type="component" value="Chromosome"/>
</dbReference>
<dbReference type="PANTHER" id="PTHR30154:SF34">
    <property type="entry name" value="TRANSCRIPTIONAL REGULATOR AZLB"/>
    <property type="match status" value="1"/>
</dbReference>
<evidence type="ECO:0000256" key="1">
    <source>
        <dbReference type="ARBA" id="ARBA00023015"/>
    </source>
</evidence>
<sequence>METLDKFDLAILKVLQKDNLTPQRTIGESIGLSAAAVQRRIKRMRETGVIAADITVVDREKAGRMITLFVEVKLESEQLELIDQAKSSFLKAPEVQQCYYVTGETDFVLVIISPSMHDYEQLTRRLFFSNKNIKSFRTSVALDIVKQGLEIPLDL</sequence>
<dbReference type="Pfam" id="PF13404">
    <property type="entry name" value="HTH_AsnC-type"/>
    <property type="match status" value="1"/>
</dbReference>